<feature type="region of interest" description="Disordered" evidence="1">
    <location>
        <begin position="174"/>
        <end position="203"/>
    </location>
</feature>
<protein>
    <submittedName>
        <fullName evidence="3">Calcium homeostasis endoplasmic reticulum protein</fullName>
    </submittedName>
</protein>
<feature type="compositionally biased region" description="Low complexity" evidence="1">
    <location>
        <begin position="346"/>
        <end position="355"/>
    </location>
</feature>
<dbReference type="Proteomes" id="UP000295604">
    <property type="component" value="Unassembled WGS sequence"/>
</dbReference>
<reference evidence="3 4" key="1">
    <citation type="submission" date="2018-11" db="EMBL/GenBank/DDBJ databases">
        <title>Genome sequence and assembly of Colletotrichum sidae.</title>
        <authorList>
            <person name="Gan P."/>
            <person name="Shirasu K."/>
        </authorList>
    </citation>
    <scope>NUCLEOTIDE SEQUENCE [LARGE SCALE GENOMIC DNA]</scope>
    <source>
        <strain evidence="3 4">CBS 518.97</strain>
    </source>
</reference>
<organism evidence="3 4">
    <name type="scientific">Colletotrichum sidae</name>
    <dbReference type="NCBI Taxonomy" id="1347389"/>
    <lineage>
        <taxon>Eukaryota</taxon>
        <taxon>Fungi</taxon>
        <taxon>Dikarya</taxon>
        <taxon>Ascomycota</taxon>
        <taxon>Pezizomycotina</taxon>
        <taxon>Sordariomycetes</taxon>
        <taxon>Hypocreomycetidae</taxon>
        <taxon>Glomerellales</taxon>
        <taxon>Glomerellaceae</taxon>
        <taxon>Colletotrichum</taxon>
        <taxon>Colletotrichum orbiculare species complex</taxon>
    </lineage>
</organism>
<dbReference type="InterPro" id="IPR006569">
    <property type="entry name" value="CID_dom"/>
</dbReference>
<evidence type="ECO:0000259" key="2">
    <source>
        <dbReference type="PROSITE" id="PS51391"/>
    </source>
</evidence>
<comment type="caution">
    <text evidence="3">The sequence shown here is derived from an EMBL/GenBank/DDBJ whole genome shotgun (WGS) entry which is preliminary data.</text>
</comment>
<dbReference type="PROSITE" id="PS51391">
    <property type="entry name" value="CID"/>
    <property type="match status" value="1"/>
</dbReference>
<gene>
    <name evidence="3" type="primary">Cherp</name>
    <name evidence="3" type="ORF">C8034_v011422</name>
</gene>
<feature type="compositionally biased region" description="Basic residues" evidence="1">
    <location>
        <begin position="372"/>
        <end position="382"/>
    </location>
</feature>
<evidence type="ECO:0000256" key="1">
    <source>
        <dbReference type="SAM" id="MobiDB-lite"/>
    </source>
</evidence>
<sequence length="559" mass="61570">MATPQLAIAKASFSAVLFRKDPVSLTRPEIETFFTLLHDAIHQCSSANVQKCKRWILKNLAPSPARVAALGKYLAALSNSFPSDEPSKKTKPSTRRKRLHVLYIINDVLYHTRVRDQDALFATEVQPSLTPLFDGAASFRNCPKQARKLQDLLGLWESHAYFASDVIKSLRETVQEAPNGGKASEAASQGTHEQTGSNLAVKPLKDAPYTIPSMHGDPNTPWYDLPAANWLPHLEPNSTKAMNPSMIKPLQLAPGPADKALAKAVKDLLADVEKIYSKTGASQQPDQPTDLSELGERVVLDEITGEVVDGETYYGWSRGFCDKMKQRGKKPARPDTSRGRSRSSSRSRSYSRSGSPPAFKRRRVSPGSRGTSRSRSRDRRRSPSPQRRGRYDYSRSRSPSRSRSRSDSRSRTRYRSRSRSPRRDRSPLPPNSRTGFNQNQPPPPPQPPLHHAPSAFSPYPPPPPNAPGFGFPPPPPPQGYQGAWPPPPPPPPPGAFMGGPPQNWGPPAGVPPPPPPPNMGGWAPHPPPQHNQYQQSYGRGNGGYRGRGRGSYDRGRGGW</sequence>
<dbReference type="Pfam" id="PF04818">
    <property type="entry name" value="CID"/>
    <property type="match status" value="1"/>
</dbReference>
<feature type="compositionally biased region" description="Basic and acidic residues" evidence="1">
    <location>
        <begin position="550"/>
        <end position="559"/>
    </location>
</feature>
<dbReference type="Gene3D" id="1.25.40.90">
    <property type="match status" value="1"/>
</dbReference>
<feature type="compositionally biased region" description="Pro residues" evidence="1">
    <location>
        <begin position="458"/>
        <end position="494"/>
    </location>
</feature>
<feature type="compositionally biased region" description="Basic residues" evidence="1">
    <location>
        <begin position="411"/>
        <end position="420"/>
    </location>
</feature>
<dbReference type="AlphaFoldDB" id="A0A4R8TKM3"/>
<feature type="compositionally biased region" description="Pro residues" evidence="1">
    <location>
        <begin position="440"/>
        <end position="450"/>
    </location>
</feature>
<dbReference type="GO" id="GO:0006874">
    <property type="term" value="P:intracellular calcium ion homeostasis"/>
    <property type="evidence" value="ECO:0007669"/>
    <property type="project" value="TreeGrafter"/>
</dbReference>
<feature type="compositionally biased region" description="Low complexity" evidence="1">
    <location>
        <begin position="498"/>
        <end position="507"/>
    </location>
</feature>
<feature type="domain" description="CID" evidence="2">
    <location>
        <begin position="25"/>
        <end position="178"/>
    </location>
</feature>
<dbReference type="InterPro" id="IPR008942">
    <property type="entry name" value="ENTH_VHS"/>
</dbReference>
<dbReference type="EMBL" id="QAPF01000069">
    <property type="protein sequence ID" value="TEA18219.1"/>
    <property type="molecule type" value="Genomic_DNA"/>
</dbReference>
<dbReference type="GO" id="GO:0048471">
    <property type="term" value="C:perinuclear region of cytoplasm"/>
    <property type="evidence" value="ECO:0007669"/>
    <property type="project" value="TreeGrafter"/>
</dbReference>
<name>A0A4R8TKM3_9PEZI</name>
<proteinExistence type="predicted"/>
<feature type="compositionally biased region" description="Pro residues" evidence="1">
    <location>
        <begin position="508"/>
        <end position="529"/>
    </location>
</feature>
<feature type="region of interest" description="Disordered" evidence="1">
    <location>
        <begin position="325"/>
        <end position="559"/>
    </location>
</feature>
<evidence type="ECO:0000313" key="4">
    <source>
        <dbReference type="Proteomes" id="UP000295604"/>
    </source>
</evidence>
<dbReference type="PANTHER" id="PTHR12323:SF0">
    <property type="entry name" value="CALCIUM HOMEOSTASIS ENDOPLASMIC RETICULUM PROTEIN"/>
    <property type="match status" value="1"/>
</dbReference>
<dbReference type="PANTHER" id="PTHR12323">
    <property type="entry name" value="SR-RELATED CTD ASSOCIATED FACTOR 6"/>
    <property type="match status" value="1"/>
</dbReference>
<evidence type="ECO:0000313" key="3">
    <source>
        <dbReference type="EMBL" id="TEA18219.1"/>
    </source>
</evidence>
<accession>A0A4R8TKM3</accession>
<keyword evidence="4" id="KW-1185">Reference proteome</keyword>
<feature type="compositionally biased region" description="Polar residues" evidence="1">
    <location>
        <begin position="186"/>
        <end position="198"/>
    </location>
</feature>